<evidence type="ECO:0000256" key="1">
    <source>
        <dbReference type="ARBA" id="ARBA00023235"/>
    </source>
</evidence>
<sequence>MASTSKRWALITSRVACCAYFFLIIFQLPLFRFPCRIGICTTPIEITSSQLIATEVLPQVVVKALLYPGAIANAIVNNRPMPSFHNVLNEFNNVKEVPATTDLQHLEVLAGSYFSVAGAILGLLNAGRLSLFGMLLLTWGLAKEAVLAKYAVTFPNKALSIYPTMSIAVVFACLSVRRDVRKLIRRCKARRIPNPSVNNRTAMPFHTLNYPSHGLHSLSMHRTLHKTRRNRVLAIPPTSIITRIDESGKHPNQSSGSNTALRSGDPSGSLLNQSNAVGIIGGVSVDSTLNFVTKLVKWSSKDGKDGLPFVLCSDAILNKELSYHEKCSFSPIKTNERLQMDYTSVVGNLRRKRVFLEHYGARCIVLPCHISHSWHDEISKGCSIPVLHVGECVARELKEAKLRPLEAGSLPRVGVLATSATLAAGFYQEKLQNEGIEAVLPDKATMEHTVIPAVDALSRNDIEGARNLLRIALQVLLVRAVNTVILASDDMRELLPRDDPLLRKCVDPMDALARSTGVPPYQIQEEIDSVSSTSGEFTCEFSTQPTLGKSPWLPKEMEF</sequence>
<feature type="transmembrane region" description="Helical" evidence="3">
    <location>
        <begin position="6"/>
        <end position="26"/>
    </location>
</feature>
<keyword evidence="3" id="KW-1133">Transmembrane helix</keyword>
<dbReference type="SUPFAM" id="SSF53681">
    <property type="entry name" value="Aspartate/glutamate racemase"/>
    <property type="match status" value="2"/>
</dbReference>
<keyword evidence="3" id="KW-0472">Membrane</keyword>
<name>A0AA88WED7_9ASTE</name>
<reference evidence="4" key="1">
    <citation type="submission" date="2022-12" db="EMBL/GenBank/DDBJ databases">
        <title>Draft genome assemblies for two species of Escallonia (Escalloniales).</title>
        <authorList>
            <person name="Chanderbali A."/>
            <person name="Dervinis C."/>
            <person name="Anghel I."/>
            <person name="Soltis D."/>
            <person name="Soltis P."/>
            <person name="Zapata F."/>
        </authorList>
    </citation>
    <scope>NUCLEOTIDE SEQUENCE</scope>
    <source>
        <strain evidence="4">UCBG64.0493</strain>
        <tissue evidence="4">Leaf</tissue>
    </source>
</reference>
<organism evidence="4 5">
    <name type="scientific">Escallonia herrerae</name>
    <dbReference type="NCBI Taxonomy" id="1293975"/>
    <lineage>
        <taxon>Eukaryota</taxon>
        <taxon>Viridiplantae</taxon>
        <taxon>Streptophyta</taxon>
        <taxon>Embryophyta</taxon>
        <taxon>Tracheophyta</taxon>
        <taxon>Spermatophyta</taxon>
        <taxon>Magnoliopsida</taxon>
        <taxon>eudicotyledons</taxon>
        <taxon>Gunneridae</taxon>
        <taxon>Pentapetalae</taxon>
        <taxon>asterids</taxon>
        <taxon>campanulids</taxon>
        <taxon>Escalloniales</taxon>
        <taxon>Escalloniaceae</taxon>
        <taxon>Escallonia</taxon>
    </lineage>
</organism>
<dbReference type="InterPro" id="IPR001920">
    <property type="entry name" value="Asp/Glu_race"/>
</dbReference>
<keyword evidence="1" id="KW-0413">Isomerase</keyword>
<evidence type="ECO:0000256" key="2">
    <source>
        <dbReference type="SAM" id="MobiDB-lite"/>
    </source>
</evidence>
<dbReference type="PANTHER" id="PTHR21198">
    <property type="entry name" value="GLUTAMATE RACEMASE"/>
    <property type="match status" value="1"/>
</dbReference>
<dbReference type="Pfam" id="PF01177">
    <property type="entry name" value="Asp_Glu_race"/>
    <property type="match status" value="1"/>
</dbReference>
<evidence type="ECO:0008006" key="6">
    <source>
        <dbReference type="Google" id="ProtNLM"/>
    </source>
</evidence>
<dbReference type="Proteomes" id="UP001188597">
    <property type="component" value="Unassembled WGS sequence"/>
</dbReference>
<dbReference type="PANTHER" id="PTHR21198:SF7">
    <property type="entry name" value="ASPARTATE-GLUTAMATE RACEMASE FAMILY"/>
    <property type="match status" value="1"/>
</dbReference>
<dbReference type="Gene3D" id="3.40.50.1860">
    <property type="match status" value="2"/>
</dbReference>
<feature type="compositionally biased region" description="Polar residues" evidence="2">
    <location>
        <begin position="250"/>
        <end position="261"/>
    </location>
</feature>
<keyword evidence="3" id="KW-0812">Transmembrane</keyword>
<protein>
    <recommendedName>
        <fullName evidence="6">Aspartate racemase</fullName>
    </recommendedName>
</protein>
<dbReference type="InterPro" id="IPR015942">
    <property type="entry name" value="Asp/Glu/hydantoin_racemase"/>
</dbReference>
<dbReference type="AlphaFoldDB" id="A0AA88WED7"/>
<dbReference type="GO" id="GO:0047661">
    <property type="term" value="F:amino-acid racemase activity"/>
    <property type="evidence" value="ECO:0007669"/>
    <property type="project" value="InterPro"/>
</dbReference>
<evidence type="ECO:0000313" key="5">
    <source>
        <dbReference type="Proteomes" id="UP001188597"/>
    </source>
</evidence>
<gene>
    <name evidence="4" type="ORF">RJ639_040754</name>
</gene>
<proteinExistence type="predicted"/>
<accession>A0AA88WED7</accession>
<evidence type="ECO:0000256" key="3">
    <source>
        <dbReference type="SAM" id="Phobius"/>
    </source>
</evidence>
<evidence type="ECO:0000313" key="4">
    <source>
        <dbReference type="EMBL" id="KAK3026082.1"/>
    </source>
</evidence>
<keyword evidence="5" id="KW-1185">Reference proteome</keyword>
<dbReference type="EMBL" id="JAVXUP010000515">
    <property type="protein sequence ID" value="KAK3026082.1"/>
    <property type="molecule type" value="Genomic_DNA"/>
</dbReference>
<comment type="caution">
    <text evidence="4">The sequence shown here is derived from an EMBL/GenBank/DDBJ whole genome shotgun (WGS) entry which is preliminary data.</text>
</comment>
<feature type="region of interest" description="Disordered" evidence="2">
    <location>
        <begin position="244"/>
        <end position="268"/>
    </location>
</feature>